<evidence type="ECO:0000313" key="7">
    <source>
        <dbReference type="EMBL" id="QJR09743.1"/>
    </source>
</evidence>
<sequence>MPGFRPESSVPAPALTDAPSLTAAANQAVALARAGDPRAGLALVRHVRQEARGLALRRSEAEALNAAAMVHALRWDVIAAVAAGIDAHEIANEVGDRSLATHALVSLAHAASELGLRDEARRAHAACIRQAVETGDRELEVRARTGLGIVLGDVGEFDAAGPELCRALILAERYHVITCPSRALSNLANFHRKRARTRTDEDREARDRDVQDGESLAERALELAQERGNLSVQIDALAIRGWLAELQGDLPGALEHFQASCRHATRTRSPIAWVLGETGRIHLALGDADSARRHWQEMLDIATDLRPSTSIAVACNGLARVERSLGNEVGDRRWSERAAEESQELERIRAQTRRVLETFFTVR</sequence>
<gene>
    <name evidence="7" type="ORF">DSM104443_00793</name>
</gene>
<dbReference type="PANTHER" id="PTHR46630">
    <property type="entry name" value="TETRATRICOPEPTIDE REPEAT PROTEIN 29"/>
    <property type="match status" value="1"/>
</dbReference>
<evidence type="ECO:0000256" key="6">
    <source>
        <dbReference type="SAM" id="MobiDB-lite"/>
    </source>
</evidence>
<proteinExistence type="inferred from homology"/>
<dbReference type="InterPro" id="IPR011990">
    <property type="entry name" value="TPR-like_helical_dom_sf"/>
</dbReference>
<dbReference type="InterPro" id="IPR051476">
    <property type="entry name" value="Bac_ResReg_Asp_Phosphatase"/>
</dbReference>
<dbReference type="RefSeq" id="WP_171089710.1">
    <property type="nucleotide sequence ID" value="NZ_CP053069.1"/>
</dbReference>
<dbReference type="Gene3D" id="1.25.40.10">
    <property type="entry name" value="Tetratricopeptide repeat domain"/>
    <property type="match status" value="2"/>
</dbReference>
<keyword evidence="4" id="KW-0802">TPR repeat</keyword>
<evidence type="ECO:0000256" key="1">
    <source>
        <dbReference type="ARBA" id="ARBA00004496"/>
    </source>
</evidence>
<comment type="similarity">
    <text evidence="5">Belongs to the Rap family.</text>
</comment>
<dbReference type="SUPFAM" id="SSF48452">
    <property type="entry name" value="TPR-like"/>
    <property type="match status" value="2"/>
</dbReference>
<evidence type="ECO:0000313" key="8">
    <source>
        <dbReference type="Proteomes" id="UP000501534"/>
    </source>
</evidence>
<evidence type="ECO:0000256" key="4">
    <source>
        <dbReference type="ARBA" id="ARBA00022803"/>
    </source>
</evidence>
<dbReference type="AlphaFoldDB" id="A0A6M4GTU8"/>
<accession>A0A6M4GTU8</accession>
<evidence type="ECO:0000256" key="2">
    <source>
        <dbReference type="ARBA" id="ARBA00022490"/>
    </source>
</evidence>
<evidence type="ECO:0000256" key="5">
    <source>
        <dbReference type="ARBA" id="ARBA00038253"/>
    </source>
</evidence>
<protein>
    <recommendedName>
        <fullName evidence="9">Tetratricopeptide repeat protein</fullName>
    </recommendedName>
</protein>
<comment type="subcellular location">
    <subcellularLocation>
        <location evidence="1">Cytoplasm</location>
    </subcellularLocation>
</comment>
<keyword evidence="3" id="KW-0677">Repeat</keyword>
<reference evidence="7 8" key="1">
    <citation type="submission" date="2020-04" db="EMBL/GenBank/DDBJ databases">
        <title>Usitatibacter rugosus gen. nov., sp. nov. and Usitatibacter palustris sp. nov., novel members of Usitatibacteraceae fam. nov. within the order Nitrosomonadales isolated from soil.</title>
        <authorList>
            <person name="Huber K.J."/>
            <person name="Neumann-Schaal M."/>
            <person name="Geppert A."/>
            <person name="Luckner M."/>
            <person name="Wanner G."/>
            <person name="Overmann J."/>
        </authorList>
    </citation>
    <scope>NUCLEOTIDE SEQUENCE [LARGE SCALE GENOMIC DNA]</scope>
    <source>
        <strain evidence="7 8">0125_3</strain>
    </source>
</reference>
<dbReference type="EMBL" id="CP053069">
    <property type="protein sequence ID" value="QJR09743.1"/>
    <property type="molecule type" value="Genomic_DNA"/>
</dbReference>
<organism evidence="7 8">
    <name type="scientific">Usitatibacter rugosus</name>
    <dbReference type="NCBI Taxonomy" id="2732067"/>
    <lineage>
        <taxon>Bacteria</taxon>
        <taxon>Pseudomonadati</taxon>
        <taxon>Pseudomonadota</taxon>
        <taxon>Betaproteobacteria</taxon>
        <taxon>Nitrosomonadales</taxon>
        <taxon>Usitatibacteraceae</taxon>
        <taxon>Usitatibacter</taxon>
    </lineage>
</organism>
<evidence type="ECO:0000256" key="3">
    <source>
        <dbReference type="ARBA" id="ARBA00022737"/>
    </source>
</evidence>
<evidence type="ECO:0008006" key="9">
    <source>
        <dbReference type="Google" id="ProtNLM"/>
    </source>
</evidence>
<keyword evidence="8" id="KW-1185">Reference proteome</keyword>
<dbReference type="GO" id="GO:0005737">
    <property type="term" value="C:cytoplasm"/>
    <property type="evidence" value="ECO:0007669"/>
    <property type="project" value="UniProtKB-SubCell"/>
</dbReference>
<dbReference type="KEGG" id="uru:DSM104443_00793"/>
<keyword evidence="2" id="KW-0963">Cytoplasm</keyword>
<dbReference type="PANTHER" id="PTHR46630:SF1">
    <property type="entry name" value="TETRATRICOPEPTIDE REPEAT PROTEIN 29"/>
    <property type="match status" value="1"/>
</dbReference>
<feature type="region of interest" description="Disordered" evidence="6">
    <location>
        <begin position="194"/>
        <end position="213"/>
    </location>
</feature>
<feature type="compositionally biased region" description="Basic and acidic residues" evidence="6">
    <location>
        <begin position="197"/>
        <end position="213"/>
    </location>
</feature>
<dbReference type="Proteomes" id="UP000501534">
    <property type="component" value="Chromosome"/>
</dbReference>
<name>A0A6M4GTU8_9PROT</name>